<dbReference type="OrthoDB" id="543586at2759"/>
<comment type="caution">
    <text evidence="2">The sequence shown here is derived from an EMBL/GenBank/DDBJ whole genome shotgun (WGS) entry which is preliminary data.</text>
</comment>
<organism evidence="2 3">
    <name type="scientific">Chlamydomonas schloesseri</name>
    <dbReference type="NCBI Taxonomy" id="2026947"/>
    <lineage>
        <taxon>Eukaryota</taxon>
        <taxon>Viridiplantae</taxon>
        <taxon>Chlorophyta</taxon>
        <taxon>core chlorophytes</taxon>
        <taxon>Chlorophyceae</taxon>
        <taxon>CS clade</taxon>
        <taxon>Chlamydomonadales</taxon>
        <taxon>Chlamydomonadaceae</taxon>
        <taxon>Chlamydomonas</taxon>
    </lineage>
</organism>
<evidence type="ECO:0000313" key="3">
    <source>
        <dbReference type="Proteomes" id="UP000613740"/>
    </source>
</evidence>
<proteinExistence type="predicted"/>
<reference evidence="2" key="1">
    <citation type="journal article" date="2020" name="bioRxiv">
        <title>Comparative genomics of Chlamydomonas.</title>
        <authorList>
            <person name="Craig R.J."/>
            <person name="Hasan A.R."/>
            <person name="Ness R.W."/>
            <person name="Keightley P.D."/>
        </authorList>
    </citation>
    <scope>NUCLEOTIDE SEQUENCE</scope>
    <source>
        <strain evidence="2">CCAP 11/173</strain>
    </source>
</reference>
<accession>A0A835W4M7</accession>
<evidence type="ECO:0000256" key="1">
    <source>
        <dbReference type="SAM" id="MobiDB-lite"/>
    </source>
</evidence>
<protein>
    <submittedName>
        <fullName evidence="2">Uncharacterized protein</fullName>
    </submittedName>
</protein>
<sequence length="126" mass="13860">MEGLNAHGAAPSDAVERRRVRLRREGHSSEAAVTAYHTHHASAQPGQAAISQHHPHQHQDPHGCCHDECPDEHAPSERRQKATAAGGMSDFERVLMGRVTLAELQQRGVALPPEQLEYLRRVRGGC</sequence>
<feature type="compositionally biased region" description="Basic and acidic residues" evidence="1">
    <location>
        <begin position="57"/>
        <end position="80"/>
    </location>
</feature>
<feature type="region of interest" description="Disordered" evidence="1">
    <location>
        <begin position="1"/>
        <end position="87"/>
    </location>
</feature>
<dbReference type="EMBL" id="JAEHOD010000047">
    <property type="protein sequence ID" value="KAG2437143.1"/>
    <property type="molecule type" value="Genomic_DNA"/>
</dbReference>
<name>A0A835W4M7_9CHLO</name>
<keyword evidence="3" id="KW-1185">Reference proteome</keyword>
<evidence type="ECO:0000313" key="2">
    <source>
        <dbReference type="EMBL" id="KAG2437143.1"/>
    </source>
</evidence>
<gene>
    <name evidence="2" type="ORF">HYH02_011399</name>
</gene>
<dbReference type="AlphaFoldDB" id="A0A835W4M7"/>
<dbReference type="Proteomes" id="UP000613740">
    <property type="component" value="Unassembled WGS sequence"/>
</dbReference>